<gene>
    <name evidence="4" type="ORF">BH719_07190</name>
</gene>
<dbReference type="Gene3D" id="3.40.190.10">
    <property type="entry name" value="Periplasmic binding protein-like II"/>
    <property type="match status" value="2"/>
</dbReference>
<proteinExistence type="predicted"/>
<dbReference type="SUPFAM" id="SSF53850">
    <property type="entry name" value="Periplasmic binding protein-like II"/>
    <property type="match status" value="1"/>
</dbReference>
<dbReference type="Pfam" id="PF00497">
    <property type="entry name" value="SBP_bac_3"/>
    <property type="match status" value="1"/>
</dbReference>
<evidence type="ECO:0000313" key="5">
    <source>
        <dbReference type="Proteomes" id="UP000095214"/>
    </source>
</evidence>
<keyword evidence="5" id="KW-1185">Reference proteome</keyword>
<evidence type="ECO:0000256" key="2">
    <source>
        <dbReference type="SAM" id="SignalP"/>
    </source>
</evidence>
<keyword evidence="1 2" id="KW-0732">Signal</keyword>
<evidence type="ECO:0000313" key="4">
    <source>
        <dbReference type="EMBL" id="AOS47656.1"/>
    </source>
</evidence>
<protein>
    <submittedName>
        <fullName evidence="4">Amino acid ABC transporter substrate-binding protein</fullName>
    </submittedName>
</protein>
<feature type="chain" id="PRO_5009105525" evidence="2">
    <location>
        <begin position="29"/>
        <end position="302"/>
    </location>
</feature>
<evidence type="ECO:0000259" key="3">
    <source>
        <dbReference type="SMART" id="SM00062"/>
    </source>
</evidence>
<dbReference type="EMBL" id="CP017298">
    <property type="protein sequence ID" value="AOS47656.1"/>
    <property type="molecule type" value="Genomic_DNA"/>
</dbReference>
<dbReference type="PANTHER" id="PTHR35936:SF17">
    <property type="entry name" value="ARGININE-BINDING EXTRACELLULAR PROTEIN ARTP"/>
    <property type="match status" value="1"/>
</dbReference>
<dbReference type="PANTHER" id="PTHR35936">
    <property type="entry name" value="MEMBRANE-BOUND LYTIC MUREIN TRANSGLYCOSYLASE F"/>
    <property type="match status" value="1"/>
</dbReference>
<dbReference type="RefSeq" id="WP_009744154.1">
    <property type="nucleotide sequence ID" value="NZ_CP017298.1"/>
</dbReference>
<dbReference type="InterPro" id="IPR006311">
    <property type="entry name" value="TAT_signal"/>
</dbReference>
<dbReference type="OrthoDB" id="8454826at2"/>
<dbReference type="PROSITE" id="PS51318">
    <property type="entry name" value="TAT"/>
    <property type="match status" value="1"/>
</dbReference>
<dbReference type="Proteomes" id="UP000095214">
    <property type="component" value="Chromosome"/>
</dbReference>
<dbReference type="STRING" id="178339.BH719_07190"/>
<organism evidence="4 5">
    <name type="scientific">Pauljensenia hongkongensis</name>
    <dbReference type="NCBI Taxonomy" id="178339"/>
    <lineage>
        <taxon>Bacteria</taxon>
        <taxon>Bacillati</taxon>
        <taxon>Actinomycetota</taxon>
        <taxon>Actinomycetes</taxon>
        <taxon>Actinomycetales</taxon>
        <taxon>Actinomycetaceae</taxon>
        <taxon>Pauljensenia</taxon>
    </lineage>
</organism>
<name>A0A1D8B3F0_9ACTO</name>
<dbReference type="CDD" id="cd13694">
    <property type="entry name" value="PBP2_Cysteine"/>
    <property type="match status" value="1"/>
</dbReference>
<dbReference type="KEGG" id="phon:BH719_07190"/>
<feature type="signal peptide" evidence="2">
    <location>
        <begin position="1"/>
        <end position="28"/>
    </location>
</feature>
<dbReference type="SMART" id="SM00062">
    <property type="entry name" value="PBPb"/>
    <property type="match status" value="1"/>
</dbReference>
<reference evidence="4 5" key="1">
    <citation type="submission" date="2016-09" db="EMBL/GenBank/DDBJ databases">
        <title>Complete genome sequence of Actinomyces hongkongensis HKU8.</title>
        <authorList>
            <person name="Gao Y.-X."/>
            <person name="Zhou Y.-Y."/>
            <person name="Xie Y."/>
            <person name="Wang M."/>
            <person name="Wang S.-J."/>
            <person name="Shen S.-G."/>
        </authorList>
    </citation>
    <scope>NUCLEOTIDE SEQUENCE [LARGE SCALE GENOMIC DNA]</scope>
    <source>
        <strain evidence="4 5">HKU8</strain>
    </source>
</reference>
<dbReference type="AlphaFoldDB" id="A0A1D8B3F0"/>
<dbReference type="PROSITE" id="PS51257">
    <property type="entry name" value="PROKAR_LIPOPROTEIN"/>
    <property type="match status" value="1"/>
</dbReference>
<accession>A0A1D8B3F0</accession>
<feature type="domain" description="Solute-binding protein family 3/N-terminal" evidence="3">
    <location>
        <begin position="59"/>
        <end position="278"/>
    </location>
</feature>
<dbReference type="InterPro" id="IPR001638">
    <property type="entry name" value="Solute-binding_3/MltF_N"/>
</dbReference>
<evidence type="ECO:0000256" key="1">
    <source>
        <dbReference type="ARBA" id="ARBA00022729"/>
    </source>
</evidence>
<sequence length="302" mass="31672">MNTPRTKRPILRYAAAALAMAAALGASACSPHGQSAPGGGAAGAQVGDRTPEQIKEAGEITIGIFSDKAPFGYIDADGKPAGYDVVYGDRIAADLGVTAKYVPVDAAARTEVLQSNKVDITLANFTVTPERAEKVDFANPYFKVSLGVVSPASAEITDVSQLAGKTLIVTKGTTAEAYFEANHPEVELQKYDQYSDAYQALEDGRGDAFSTDNTEVIAWAIAHPGFGVGIKSLGETSYIAAAVKKGNSALLDWLNNQLVDLGEEDFFHKDYELTLAPVYGDAASADDLVVEGGTDTPQSAAQ</sequence>